<sequence>MQGTASVERAETAGNPWNAAVMSGFTRDTKRYGDKLVYEALGSKWRRYHDAHCRCGLNWVTEHAEPAGFTVVRSGTGWVALTGPGLTEDVDESALTTDALWEAVTGKPGAGRAEAVRVVERSDAVAGDRAATGAGGAQRCERHPEAEPGPVTDKQLKYLSTLVGKVGRERFDTAFDAVVQGTGVAPRGDGERTGQALRRLTRATARKLITVLAGP</sequence>
<dbReference type="Proteomes" id="UP000611554">
    <property type="component" value="Unassembled WGS sequence"/>
</dbReference>
<protein>
    <submittedName>
        <fullName evidence="2">Uncharacterized protein</fullName>
    </submittedName>
</protein>
<dbReference type="RefSeq" id="WP_229811612.1">
    <property type="nucleotide sequence ID" value="NZ_BMQJ01000013.1"/>
</dbReference>
<feature type="region of interest" description="Disordered" evidence="1">
    <location>
        <begin position="127"/>
        <end position="149"/>
    </location>
</feature>
<dbReference type="EMBL" id="BMQJ01000013">
    <property type="protein sequence ID" value="GGQ14031.1"/>
    <property type="molecule type" value="Genomic_DNA"/>
</dbReference>
<name>A0ABQ2R6R5_9ACTN</name>
<evidence type="ECO:0000313" key="3">
    <source>
        <dbReference type="Proteomes" id="UP000611554"/>
    </source>
</evidence>
<organism evidence="2 3">
    <name type="scientific">Streptosporangium pseudovulgare</name>
    <dbReference type="NCBI Taxonomy" id="35765"/>
    <lineage>
        <taxon>Bacteria</taxon>
        <taxon>Bacillati</taxon>
        <taxon>Actinomycetota</taxon>
        <taxon>Actinomycetes</taxon>
        <taxon>Streptosporangiales</taxon>
        <taxon>Streptosporangiaceae</taxon>
        <taxon>Streptosporangium</taxon>
    </lineage>
</organism>
<evidence type="ECO:0000256" key="1">
    <source>
        <dbReference type="SAM" id="MobiDB-lite"/>
    </source>
</evidence>
<gene>
    <name evidence="2" type="ORF">GCM10010140_50320</name>
</gene>
<reference evidence="3" key="1">
    <citation type="journal article" date="2019" name="Int. J. Syst. Evol. Microbiol.">
        <title>The Global Catalogue of Microorganisms (GCM) 10K type strain sequencing project: providing services to taxonomists for standard genome sequencing and annotation.</title>
        <authorList>
            <consortium name="The Broad Institute Genomics Platform"/>
            <consortium name="The Broad Institute Genome Sequencing Center for Infectious Disease"/>
            <person name="Wu L."/>
            <person name="Ma J."/>
        </authorList>
    </citation>
    <scope>NUCLEOTIDE SEQUENCE [LARGE SCALE GENOMIC DNA]</scope>
    <source>
        <strain evidence="3">JCM 3115</strain>
    </source>
</reference>
<comment type="caution">
    <text evidence="2">The sequence shown here is derived from an EMBL/GenBank/DDBJ whole genome shotgun (WGS) entry which is preliminary data.</text>
</comment>
<proteinExistence type="predicted"/>
<keyword evidence="3" id="KW-1185">Reference proteome</keyword>
<accession>A0ABQ2R6R5</accession>
<evidence type="ECO:0000313" key="2">
    <source>
        <dbReference type="EMBL" id="GGQ14031.1"/>
    </source>
</evidence>